<gene>
    <name evidence="1" type="ORF">M9Y10_013144</name>
</gene>
<dbReference type="SUPFAM" id="SSF161187">
    <property type="entry name" value="YfgJ-like"/>
    <property type="match status" value="1"/>
</dbReference>
<keyword evidence="2" id="KW-1185">Reference proteome</keyword>
<proteinExistence type="predicted"/>
<evidence type="ECO:0008006" key="3">
    <source>
        <dbReference type="Google" id="ProtNLM"/>
    </source>
</evidence>
<reference evidence="1 2" key="1">
    <citation type="submission" date="2024-04" db="EMBL/GenBank/DDBJ databases">
        <title>Tritrichomonas musculus Genome.</title>
        <authorList>
            <person name="Alves-Ferreira E."/>
            <person name="Grigg M."/>
            <person name="Lorenzi H."/>
            <person name="Galac M."/>
        </authorList>
    </citation>
    <scope>NUCLEOTIDE SEQUENCE [LARGE SCALE GENOMIC DNA]</scope>
    <source>
        <strain evidence="1 2">EAF2021</strain>
    </source>
</reference>
<dbReference type="EMBL" id="JAPFFF010000019">
    <property type="protein sequence ID" value="KAK8858044.1"/>
    <property type="molecule type" value="Genomic_DNA"/>
</dbReference>
<name>A0ABR2I696_9EUKA</name>
<organism evidence="1 2">
    <name type="scientific">Tritrichomonas musculus</name>
    <dbReference type="NCBI Taxonomy" id="1915356"/>
    <lineage>
        <taxon>Eukaryota</taxon>
        <taxon>Metamonada</taxon>
        <taxon>Parabasalia</taxon>
        <taxon>Tritrichomonadida</taxon>
        <taxon>Tritrichomonadidae</taxon>
        <taxon>Tritrichomonas</taxon>
    </lineage>
</organism>
<comment type="caution">
    <text evidence="1">The sequence shown here is derived from an EMBL/GenBank/DDBJ whole genome shotgun (WGS) entry which is preliminary data.</text>
</comment>
<sequence length="289" mass="33468">MGCEHSDNSTPSEIAAYYETEESLTLIDKFRTKTDDTLIVRPKNRMRSKDSTYNGLFQKINPSKISFSKQLEFRAYIPSWAFFIKTILLKIGTFSPYRIYIYGYCQSEWTLIIHYEQKEDNTTVNFTLFTEKSMKEGSINKLYSAIGVRMYAPNQDHFVVEKFHLFGQLLHNSCRISPEILSMPMGHKEESTDEGYDSDPHERNEKKLVEVCDKCRLTCLACKQDIDIINPGRRGYYCSACWKSEYNHICPLCGIKMDHKNPGRLCQECTEKSIGVTECANCRKELPIS</sequence>
<evidence type="ECO:0000313" key="2">
    <source>
        <dbReference type="Proteomes" id="UP001470230"/>
    </source>
</evidence>
<protein>
    <recommendedName>
        <fullName evidence="3">RING-type domain-containing protein</fullName>
    </recommendedName>
</protein>
<evidence type="ECO:0000313" key="1">
    <source>
        <dbReference type="EMBL" id="KAK8858044.1"/>
    </source>
</evidence>
<dbReference type="Proteomes" id="UP001470230">
    <property type="component" value="Unassembled WGS sequence"/>
</dbReference>
<accession>A0ABR2I696</accession>